<dbReference type="PANTHER" id="PTHR13504:SF38">
    <property type="entry name" value="FIDO DOMAIN-CONTAINING PROTEIN"/>
    <property type="match status" value="1"/>
</dbReference>
<dbReference type="PANTHER" id="PTHR13504">
    <property type="entry name" value="FIDO DOMAIN-CONTAINING PROTEIN DDB_G0283145"/>
    <property type="match status" value="1"/>
</dbReference>
<dbReference type="InterPro" id="IPR036597">
    <property type="entry name" value="Fido-like_dom_sf"/>
</dbReference>
<name>A0ABU5GYY5_9BACT</name>
<dbReference type="SUPFAM" id="SSF140931">
    <property type="entry name" value="Fic-like"/>
    <property type="match status" value="1"/>
</dbReference>
<keyword evidence="3" id="KW-1185">Reference proteome</keyword>
<organism evidence="2 3">
    <name type="scientific">Hyalangium rubrum</name>
    <dbReference type="NCBI Taxonomy" id="3103134"/>
    <lineage>
        <taxon>Bacteria</taxon>
        <taxon>Pseudomonadati</taxon>
        <taxon>Myxococcota</taxon>
        <taxon>Myxococcia</taxon>
        <taxon>Myxococcales</taxon>
        <taxon>Cystobacterineae</taxon>
        <taxon>Archangiaceae</taxon>
        <taxon>Hyalangium</taxon>
    </lineage>
</organism>
<protein>
    <submittedName>
        <fullName evidence="2">Fic family protein</fullName>
    </submittedName>
</protein>
<dbReference type="Pfam" id="PF02661">
    <property type="entry name" value="Fic"/>
    <property type="match status" value="1"/>
</dbReference>
<dbReference type="Gene3D" id="1.10.3290.10">
    <property type="entry name" value="Fido-like domain"/>
    <property type="match status" value="1"/>
</dbReference>
<evidence type="ECO:0000259" key="1">
    <source>
        <dbReference type="PROSITE" id="PS51459"/>
    </source>
</evidence>
<dbReference type="InterPro" id="IPR003812">
    <property type="entry name" value="Fido"/>
</dbReference>
<dbReference type="PROSITE" id="PS51459">
    <property type="entry name" value="FIDO"/>
    <property type="match status" value="1"/>
</dbReference>
<evidence type="ECO:0000313" key="2">
    <source>
        <dbReference type="EMBL" id="MDY7226416.1"/>
    </source>
</evidence>
<dbReference type="RefSeq" id="WP_321545135.1">
    <property type="nucleotide sequence ID" value="NZ_JAXIVS010000002.1"/>
</dbReference>
<dbReference type="Proteomes" id="UP001291309">
    <property type="component" value="Unassembled WGS sequence"/>
</dbReference>
<dbReference type="EMBL" id="JAXIVS010000002">
    <property type="protein sequence ID" value="MDY7226416.1"/>
    <property type="molecule type" value="Genomic_DNA"/>
</dbReference>
<sequence>MGEGRPEEGSFGAGFIARQPISQRLLQTVRLIGEYKGKQALFAGQSPQVLETLRQVSVIQSIESSNRIEGVTAAPNRLKELVADKTTPRDRSEQEIAGYREVLKTIHQSAQDIPLKTRVVLQLHRDLYKFLPAGMGGRWKASDNSITETDAVGHTRVRFKPVAAHRTPAAMDALHEGFAHLRDEGEVEPILLIAAYVLDFLCIHPFPDGNGRMARLLALLLLYQSGYEVGRYISLEQIIERTREGYYEALYKSSQGWHEGTHTLIPWWEYFTGVMLLTAYRDFEQRVGAIVRKRGAKGDIVKDVIARLPMRFQLADVERGCPGVARSTIQRIMVALRDEGSIRCIKAGRDALWEKTAGTL</sequence>
<gene>
    <name evidence="2" type="ORF">SYV04_08470</name>
</gene>
<accession>A0ABU5GYY5</accession>
<evidence type="ECO:0000313" key="3">
    <source>
        <dbReference type="Proteomes" id="UP001291309"/>
    </source>
</evidence>
<proteinExistence type="predicted"/>
<comment type="caution">
    <text evidence="2">The sequence shown here is derived from an EMBL/GenBank/DDBJ whole genome shotgun (WGS) entry which is preliminary data.</text>
</comment>
<feature type="domain" description="Fido" evidence="1">
    <location>
        <begin position="115"/>
        <end position="273"/>
    </location>
</feature>
<dbReference type="InterPro" id="IPR040198">
    <property type="entry name" value="Fido_containing"/>
</dbReference>
<reference evidence="2 3" key="1">
    <citation type="submission" date="2023-12" db="EMBL/GenBank/DDBJ databases">
        <title>the genome sequence of Hyalangium sp. s54d21.</title>
        <authorList>
            <person name="Zhang X."/>
        </authorList>
    </citation>
    <scope>NUCLEOTIDE SEQUENCE [LARGE SCALE GENOMIC DNA]</scope>
    <source>
        <strain evidence="3">s54d21</strain>
    </source>
</reference>